<dbReference type="Proteomes" id="UP000753724">
    <property type="component" value="Unassembled WGS sequence"/>
</dbReference>
<keyword evidence="3" id="KW-1185">Reference proteome</keyword>
<dbReference type="EMBL" id="JAAAPO010000001">
    <property type="protein sequence ID" value="NBC34942.1"/>
    <property type="molecule type" value="Genomic_DNA"/>
</dbReference>
<dbReference type="SUPFAM" id="SSF53756">
    <property type="entry name" value="UDP-Glycosyltransferase/glycogen phosphorylase"/>
    <property type="match status" value="1"/>
</dbReference>
<comment type="caution">
    <text evidence="2">The sequence shown here is derived from an EMBL/GenBank/DDBJ whole genome shotgun (WGS) entry which is preliminary data.</text>
</comment>
<protein>
    <submittedName>
        <fullName evidence="2">Glycosyltransferase</fullName>
    </submittedName>
</protein>
<dbReference type="InterPro" id="IPR028098">
    <property type="entry name" value="Glyco_trans_4-like_N"/>
</dbReference>
<dbReference type="Pfam" id="PF13692">
    <property type="entry name" value="Glyco_trans_1_4"/>
    <property type="match status" value="1"/>
</dbReference>
<dbReference type="Gene3D" id="3.40.50.2000">
    <property type="entry name" value="Glycogen Phosphorylase B"/>
    <property type="match status" value="2"/>
</dbReference>
<dbReference type="Pfam" id="PF13439">
    <property type="entry name" value="Glyco_transf_4"/>
    <property type="match status" value="1"/>
</dbReference>
<accession>A0ABW9X8T5</accession>
<proteinExistence type="predicted"/>
<dbReference type="RefSeq" id="WP_161716253.1">
    <property type="nucleotide sequence ID" value="NZ_JAAAPO010000001.1"/>
</dbReference>
<sequence length="373" mass="39219">MSRHIAFVLPSLAGGGTERLTLDLARSALGRGLRVSLLLAQRRGELCDLVPDGVDLVDLDAGRLRDVVGPLRRWMRGTEADALIAALWPLPALAVMARMGLRRADGTRPRLIGVEHCSLLAQYGGDARGRTMLRLSMAVLYGMADGLAGVSDGVAAEMAELAGLPRAQVATIYNPVPVPVRSVEEPAAVAAWRARGGVRFIGVGSLKTQKNFPLLLRAFARLSAEASYRGEAPPQLAIVGEGDQRPLLEAEVARLGLGDQVVMPGFTPTPADWMAAADVFVLSSDYEGLGNVIVEAMHCGLRVVATDCPHGPAEILVNGRYGRLVPVGDAAGLAQAMGRAASDLPDAAGQQARAAWFSVDRALDAYLALAGLA</sequence>
<gene>
    <name evidence="2" type="ORF">GTZ99_00040</name>
</gene>
<evidence type="ECO:0000313" key="3">
    <source>
        <dbReference type="Proteomes" id="UP000753724"/>
    </source>
</evidence>
<organism evidence="2 3">
    <name type="scientific">Novosphingobium ovatum</name>
    <dbReference type="NCBI Taxonomy" id="1908523"/>
    <lineage>
        <taxon>Bacteria</taxon>
        <taxon>Pseudomonadati</taxon>
        <taxon>Pseudomonadota</taxon>
        <taxon>Alphaproteobacteria</taxon>
        <taxon>Sphingomonadales</taxon>
        <taxon>Sphingomonadaceae</taxon>
        <taxon>Novosphingobium</taxon>
    </lineage>
</organism>
<dbReference type="CDD" id="cd03811">
    <property type="entry name" value="GT4_GT28_WabH-like"/>
    <property type="match status" value="1"/>
</dbReference>
<reference evidence="3" key="1">
    <citation type="submission" date="2020-01" db="EMBL/GenBank/DDBJ databases">
        <title>Sphingomonas sp. strain CSW-10.</title>
        <authorList>
            <person name="Chen W.-M."/>
        </authorList>
    </citation>
    <scope>NUCLEOTIDE SEQUENCE [LARGE SCALE GENOMIC DNA]</scope>
    <source>
        <strain evidence="3">FSY-8</strain>
    </source>
</reference>
<name>A0ABW9X8T5_9SPHN</name>
<evidence type="ECO:0000259" key="1">
    <source>
        <dbReference type="Pfam" id="PF13439"/>
    </source>
</evidence>
<feature type="domain" description="Glycosyltransferase subfamily 4-like N-terminal" evidence="1">
    <location>
        <begin position="15"/>
        <end position="177"/>
    </location>
</feature>
<dbReference type="PANTHER" id="PTHR12526">
    <property type="entry name" value="GLYCOSYLTRANSFERASE"/>
    <property type="match status" value="1"/>
</dbReference>
<evidence type="ECO:0000313" key="2">
    <source>
        <dbReference type="EMBL" id="NBC34942.1"/>
    </source>
</evidence>